<evidence type="ECO:0000256" key="27">
    <source>
        <dbReference type="ARBA" id="ARBA00050229"/>
    </source>
</evidence>
<keyword evidence="13 33" id="KW-0808">Transferase</keyword>
<reference evidence="36" key="1">
    <citation type="submission" date="2025-08" db="UniProtKB">
        <authorList>
            <consortium name="Ensembl"/>
        </authorList>
    </citation>
    <scope>IDENTIFICATION</scope>
</reference>
<keyword evidence="15" id="KW-0547">Nucleotide-binding</keyword>
<dbReference type="CDD" id="cd00887">
    <property type="entry name" value="MoeA"/>
    <property type="match status" value="1"/>
</dbReference>
<feature type="domain" description="MoaB/Mog" evidence="35">
    <location>
        <begin position="18"/>
        <end position="173"/>
    </location>
</feature>
<dbReference type="GO" id="GO:0061598">
    <property type="term" value="F:molybdopterin adenylyltransferase activity"/>
    <property type="evidence" value="ECO:0007669"/>
    <property type="project" value="UniProtKB-UniRule"/>
</dbReference>
<evidence type="ECO:0000256" key="9">
    <source>
        <dbReference type="ARBA" id="ARBA00013269"/>
    </source>
</evidence>
<keyword evidence="24" id="KW-0966">Cell projection</keyword>
<evidence type="ECO:0000259" key="35">
    <source>
        <dbReference type="SMART" id="SM00852"/>
    </source>
</evidence>
<dbReference type="FunFam" id="2.170.190.11:FF:000001">
    <property type="entry name" value="Molybdopterin molybdenumtransferase"/>
    <property type="match status" value="1"/>
</dbReference>
<dbReference type="Pfam" id="PF03454">
    <property type="entry name" value="MoeA_C"/>
    <property type="match status" value="1"/>
</dbReference>
<evidence type="ECO:0000313" key="36">
    <source>
        <dbReference type="Ensembl" id="ENSCCRP00000160053.1"/>
    </source>
</evidence>
<feature type="domain" description="MoaB/Mog" evidence="35">
    <location>
        <begin position="554"/>
        <end position="697"/>
    </location>
</feature>
<evidence type="ECO:0000256" key="12">
    <source>
        <dbReference type="ARBA" id="ARBA00022505"/>
    </source>
</evidence>
<evidence type="ECO:0000256" key="1">
    <source>
        <dbReference type="ARBA" id="ARBA00001946"/>
    </source>
</evidence>
<keyword evidence="20 33" id="KW-0501">Molybdenum cofactor biosynthesis</keyword>
<evidence type="ECO:0000256" key="2">
    <source>
        <dbReference type="ARBA" id="ARBA00004245"/>
    </source>
</evidence>
<dbReference type="PROSITE" id="PS01079">
    <property type="entry name" value="MOCF_BIOSYNTHESIS_2"/>
    <property type="match status" value="1"/>
</dbReference>
<evidence type="ECO:0000313" key="37">
    <source>
        <dbReference type="Proteomes" id="UP001108240"/>
    </source>
</evidence>
<evidence type="ECO:0000256" key="5">
    <source>
        <dbReference type="ARBA" id="ARBA00005046"/>
    </source>
</evidence>
<dbReference type="FunFam" id="3.90.105.10:FF:000004">
    <property type="entry name" value="Molybdopterin molybdenumtransferase"/>
    <property type="match status" value="1"/>
</dbReference>
<evidence type="ECO:0000256" key="26">
    <source>
        <dbReference type="ARBA" id="ARBA00034105"/>
    </source>
</evidence>
<dbReference type="GO" id="GO:0072579">
    <property type="term" value="P:glycine receptor clustering"/>
    <property type="evidence" value="ECO:0007669"/>
    <property type="project" value="TreeGrafter"/>
</dbReference>
<keyword evidence="16" id="KW-0067">ATP-binding</keyword>
<comment type="function">
    <text evidence="29">Also has a catalytic activity and catalyzes two steps in the biosynthesis of the molybdenum cofactor. In the first step, molybdopterin is adenylated. Subsequently, molybdate is inserted into adenylated molybdopterin and AMP is released.</text>
</comment>
<keyword evidence="25" id="KW-0449">Lipoprotein</keyword>
<dbReference type="FunFam" id="3.40.980.10:FF:000001">
    <property type="entry name" value="Molybdopterin molybdenumtransferase"/>
    <property type="match status" value="1"/>
</dbReference>
<reference evidence="36" key="2">
    <citation type="submission" date="2025-09" db="UniProtKB">
        <authorList>
            <consortium name="Ensembl"/>
        </authorList>
    </citation>
    <scope>IDENTIFICATION</scope>
</reference>
<dbReference type="GO" id="GO:0005829">
    <property type="term" value="C:cytosol"/>
    <property type="evidence" value="ECO:0007669"/>
    <property type="project" value="UniProtKB-SubCell"/>
</dbReference>
<dbReference type="GO" id="GO:0046872">
    <property type="term" value="F:metal ion binding"/>
    <property type="evidence" value="ECO:0007669"/>
    <property type="project" value="UniProtKB-UniRule"/>
</dbReference>
<evidence type="ECO:0000256" key="23">
    <source>
        <dbReference type="ARBA" id="ARBA00023268"/>
    </source>
</evidence>
<keyword evidence="14 33" id="KW-0479">Metal-binding</keyword>
<dbReference type="NCBIfam" id="NF045515">
    <property type="entry name" value="Glp_gephyrin"/>
    <property type="match status" value="1"/>
</dbReference>
<dbReference type="GeneTree" id="ENSGT00390000016577"/>
<evidence type="ECO:0000256" key="11">
    <source>
        <dbReference type="ARBA" id="ARBA00022490"/>
    </source>
</evidence>
<comment type="catalytic activity">
    <reaction evidence="28">
        <text>molybdopterin + ATP + H(+) = adenylyl-molybdopterin + diphosphate</text>
        <dbReference type="Rhea" id="RHEA:31331"/>
        <dbReference type="ChEBI" id="CHEBI:15378"/>
        <dbReference type="ChEBI" id="CHEBI:30616"/>
        <dbReference type="ChEBI" id="CHEBI:33019"/>
        <dbReference type="ChEBI" id="CHEBI:58698"/>
        <dbReference type="ChEBI" id="CHEBI:62727"/>
        <dbReference type="EC" id="2.7.7.75"/>
    </reaction>
    <physiologicalReaction direction="left-to-right" evidence="28">
        <dbReference type="Rhea" id="RHEA:31332"/>
    </physiologicalReaction>
</comment>
<evidence type="ECO:0000256" key="20">
    <source>
        <dbReference type="ARBA" id="ARBA00023150"/>
    </source>
</evidence>
<evidence type="ECO:0000256" key="30">
    <source>
        <dbReference type="ARBA" id="ARBA00059974"/>
    </source>
</evidence>
<evidence type="ECO:0000256" key="7">
    <source>
        <dbReference type="ARBA" id="ARBA00008339"/>
    </source>
</evidence>
<dbReference type="SMART" id="SM00852">
    <property type="entry name" value="MoCF_biosynth"/>
    <property type="match status" value="2"/>
</dbReference>
<dbReference type="Ensembl" id="ENSCCRT00000198917.1">
    <property type="protein sequence ID" value="ENSCCRP00000160053.1"/>
    <property type="gene ID" value="ENSCCRG00000080356.1"/>
</dbReference>
<keyword evidence="22" id="KW-0628">Postsynaptic cell membrane</keyword>
<evidence type="ECO:0000256" key="15">
    <source>
        <dbReference type="ARBA" id="ARBA00022741"/>
    </source>
</evidence>
<dbReference type="SUPFAM" id="SSF53218">
    <property type="entry name" value="Molybdenum cofactor biosynthesis proteins"/>
    <property type="match status" value="2"/>
</dbReference>
<evidence type="ECO:0000256" key="21">
    <source>
        <dbReference type="ARBA" id="ARBA00023212"/>
    </source>
</evidence>
<comment type="function">
    <text evidence="30">Microtubule-associated protein involved in membrane protein-cytoskeleton interactions. It is thought to anchor the inhibitory glycine receptor (GLYR) to subsynaptic microtubules. Acts as a major instructive molecule at inhibitory synapses, where it also clusters GABA type A receptors.</text>
</comment>
<comment type="similarity">
    <text evidence="6">In the N-terminal section; belongs to the MoaB/Mog family.</text>
</comment>
<dbReference type="FunFam" id="3.40.980.10:FF:000002">
    <property type="entry name" value="Molybdopterin molybdenumtransferase"/>
    <property type="match status" value="1"/>
</dbReference>
<dbReference type="FunFam" id="2.40.340.10:FF:000001">
    <property type="entry name" value="Molybdopterin molybdenumtransferase"/>
    <property type="match status" value="1"/>
</dbReference>
<dbReference type="InterPro" id="IPR005110">
    <property type="entry name" value="MoeA_linker/N"/>
</dbReference>
<dbReference type="InterPro" id="IPR038987">
    <property type="entry name" value="MoeA-like"/>
</dbReference>
<organism evidence="36 37">
    <name type="scientific">Cyprinus carpio carpio</name>
    <dbReference type="NCBI Taxonomy" id="630221"/>
    <lineage>
        <taxon>Eukaryota</taxon>
        <taxon>Metazoa</taxon>
        <taxon>Chordata</taxon>
        <taxon>Craniata</taxon>
        <taxon>Vertebrata</taxon>
        <taxon>Euteleostomi</taxon>
        <taxon>Actinopterygii</taxon>
        <taxon>Neopterygii</taxon>
        <taxon>Teleostei</taxon>
        <taxon>Ostariophysi</taxon>
        <taxon>Cypriniformes</taxon>
        <taxon>Cyprinidae</taxon>
        <taxon>Cyprininae</taxon>
        <taxon>Cyprinus</taxon>
    </lineage>
</organism>
<evidence type="ECO:0000256" key="8">
    <source>
        <dbReference type="ARBA" id="ARBA00012509"/>
    </source>
</evidence>
<comment type="similarity">
    <text evidence="7">In the C-terminal section; belongs to the MoeA family.</text>
</comment>
<dbReference type="GO" id="GO:0030425">
    <property type="term" value="C:dendrite"/>
    <property type="evidence" value="ECO:0007669"/>
    <property type="project" value="UniProtKB-SubCell"/>
</dbReference>
<keyword evidence="10" id="KW-1003">Cell membrane</keyword>
<dbReference type="EC" id="2.10.1.1" evidence="9"/>
<dbReference type="Pfam" id="PF00994">
    <property type="entry name" value="MoCF_biosynth"/>
    <property type="match status" value="2"/>
</dbReference>
<comment type="cofactor">
    <cofactor evidence="1 33">
        <name>Mg(2+)</name>
        <dbReference type="ChEBI" id="CHEBI:18420"/>
    </cofactor>
</comment>
<dbReference type="InterPro" id="IPR001453">
    <property type="entry name" value="MoaB/Mog_dom"/>
</dbReference>
<keyword evidence="11" id="KW-0963">Cytoplasm</keyword>
<dbReference type="NCBIfam" id="TIGR00177">
    <property type="entry name" value="molyb_syn"/>
    <property type="match status" value="2"/>
</dbReference>
<dbReference type="CDD" id="cd00886">
    <property type="entry name" value="MogA_MoaB"/>
    <property type="match status" value="1"/>
</dbReference>
<evidence type="ECO:0000256" key="3">
    <source>
        <dbReference type="ARBA" id="ARBA00004279"/>
    </source>
</evidence>
<dbReference type="GO" id="GO:0005856">
    <property type="term" value="C:cytoskeleton"/>
    <property type="evidence" value="ECO:0007669"/>
    <property type="project" value="UniProtKB-SubCell"/>
</dbReference>
<name>A0A9J8BTY9_CYPCA</name>
<dbReference type="GO" id="GO:0099634">
    <property type="term" value="C:postsynaptic specialization membrane"/>
    <property type="evidence" value="ECO:0007669"/>
    <property type="project" value="GOC"/>
</dbReference>
<evidence type="ECO:0000256" key="4">
    <source>
        <dbReference type="ARBA" id="ARBA00004514"/>
    </source>
</evidence>
<evidence type="ECO:0000256" key="22">
    <source>
        <dbReference type="ARBA" id="ARBA00023257"/>
    </source>
</evidence>
<dbReference type="Pfam" id="PF03453">
    <property type="entry name" value="MoeA_N"/>
    <property type="match status" value="1"/>
</dbReference>
<dbReference type="GO" id="GO:0097112">
    <property type="term" value="P:gamma-aminobutyric acid receptor clustering"/>
    <property type="evidence" value="ECO:0007669"/>
    <property type="project" value="TreeGrafter"/>
</dbReference>
<dbReference type="PANTHER" id="PTHR10192">
    <property type="entry name" value="MOLYBDOPTERIN BIOSYNTHESIS PROTEIN"/>
    <property type="match status" value="1"/>
</dbReference>
<feature type="compositionally biased region" description="Polar residues" evidence="34">
    <location>
        <begin position="308"/>
        <end position="326"/>
    </location>
</feature>
<keyword evidence="23" id="KW-0511">Multifunctional enzyme</keyword>
<keyword evidence="37" id="KW-1185">Reference proteome</keyword>
<dbReference type="GO" id="GO:0014069">
    <property type="term" value="C:postsynaptic density"/>
    <property type="evidence" value="ECO:0007669"/>
    <property type="project" value="UniProtKB-SubCell"/>
</dbReference>
<dbReference type="InterPro" id="IPR036135">
    <property type="entry name" value="MoeA_linker/N_sf"/>
</dbReference>
<dbReference type="GO" id="GO:0061599">
    <property type="term" value="F:molybdopterin molybdotransferase activity"/>
    <property type="evidence" value="ECO:0007669"/>
    <property type="project" value="UniProtKB-UniRule"/>
</dbReference>
<keyword evidence="21" id="KW-0206">Cytoskeleton</keyword>
<evidence type="ECO:0000256" key="31">
    <source>
        <dbReference type="ARBA" id="ARBA00060421"/>
    </source>
</evidence>
<dbReference type="InterPro" id="IPR036688">
    <property type="entry name" value="MoeA_C_domain_IV_sf"/>
</dbReference>
<feature type="compositionally biased region" description="Polar residues" evidence="34">
    <location>
        <begin position="232"/>
        <end position="241"/>
    </location>
</feature>
<dbReference type="InterPro" id="IPR005111">
    <property type="entry name" value="MoeA_C_domain_IV"/>
</dbReference>
<dbReference type="Gene3D" id="3.90.105.10">
    <property type="entry name" value="Molybdopterin biosynthesis moea protein, domain 2"/>
    <property type="match status" value="1"/>
</dbReference>
<evidence type="ECO:0000256" key="17">
    <source>
        <dbReference type="ARBA" id="ARBA00022842"/>
    </source>
</evidence>
<comment type="similarity">
    <text evidence="33">Belongs to the MoeA family.</text>
</comment>
<protein>
    <recommendedName>
        <fullName evidence="32">Gephyrin</fullName>
        <ecNumber evidence="9">2.10.1.1</ecNumber>
        <ecNumber evidence="8">2.7.7.75</ecNumber>
    </recommendedName>
</protein>
<evidence type="ECO:0000256" key="16">
    <source>
        <dbReference type="ARBA" id="ARBA00022840"/>
    </source>
</evidence>
<evidence type="ECO:0000256" key="14">
    <source>
        <dbReference type="ARBA" id="ARBA00022723"/>
    </source>
</evidence>
<evidence type="ECO:0000256" key="34">
    <source>
        <dbReference type="SAM" id="MobiDB-lite"/>
    </source>
</evidence>
<evidence type="ECO:0000256" key="18">
    <source>
        <dbReference type="ARBA" id="ARBA00023018"/>
    </source>
</evidence>
<dbReference type="GO" id="GO:0098970">
    <property type="term" value="P:postsynaptic neurotransmitter receptor diffusion trapping"/>
    <property type="evidence" value="ECO:0007669"/>
    <property type="project" value="TreeGrafter"/>
</dbReference>
<comment type="function">
    <text evidence="33">Catalyzes two steps in the biosynthesis of the molybdenum cofactor. In the first step, molybdopterin is adenylated. Subsequently, molybdate is inserted into adenylated molybdopterin and AMP is released.</text>
</comment>
<dbReference type="Gene3D" id="3.40.980.10">
    <property type="entry name" value="MoaB/Mog-like domain"/>
    <property type="match status" value="2"/>
</dbReference>
<dbReference type="GO" id="GO:0006777">
    <property type="term" value="P:Mo-molybdopterin cofactor biosynthetic process"/>
    <property type="evidence" value="ECO:0007669"/>
    <property type="project" value="UniProtKB-UniRule"/>
</dbReference>
<feature type="region of interest" description="Disordered" evidence="34">
    <location>
        <begin position="191"/>
        <end position="241"/>
    </location>
</feature>
<feature type="compositionally biased region" description="Pro residues" evidence="34">
    <location>
        <begin position="195"/>
        <end position="207"/>
    </location>
</feature>
<evidence type="ECO:0000256" key="32">
    <source>
        <dbReference type="ARBA" id="ARBA00073890"/>
    </source>
</evidence>
<dbReference type="AlphaFoldDB" id="A0A9J8BTY9"/>
<sequence length="788" mass="84878">MASDGMILTNHDHQIRVGILTVSDSCFRNLAEDRSGINLKDLVHDPSLLGGIISAYKIVPDEIDEIKETLVDWCDEKELNLILTTGGTGFAPRDVTPEVHGSPPVCATREVIEREAPGMAVAMLIGSLDVTPLGMLSRPVCGIRGKTLIINLPGSKKGSQECFQFILPALPHAIDLLRDAIVKVKEVHDALEDLPSPPPPLSPPPTTSPHKQTEDKGVQCEEEDEEKKDSGVASTEDSGSSHITAAAIAAKSMMSHPSHAVVIAKGGQPLSGFIPSTSIPSHFTCSCSDTIPESIISRGVQVLPRDTASLSSTPSESPCAQQSRLSTASCPTPKARLTSCSSTCSVTEVQHVLHSHSAVDITKVARRHRMSPFPLTSMDKAFITVLEMTPVLGTEIINYRDGMGRVLAQDVYAKDNLPPFPASVKDGYAVRAADGPGDRFIIGESQAGEQPTLTVMPGQVMRVTTGAPIPCGADAVVQVEDTELLRESEDGTEELEVRILVQARPGQDIRPIGHDIKRGECVLAKGTHMGPSEIGLLATVGVTEVEVQKFPVVAVMSTGNELLNPEDDLHPGKIRDSNRSTLLATIQEHGYPTINLGIVGDNPDDLLNALNEGISRADVIITSGGVSMGEKDYLKQVLDIDLHAQIHFGRVFMKPGLPTTFATLDIDGARKLIFALPGNPVSAVVTCNLFVIPALRKMQGILDPRPTIIKARLSCDVKLDPRPEYHRCILTWHHQEPLPWAQSTGNQMSSRLMSMRSANGLLMLPPKTEQYVELHKGEVVDVMVIGRL</sequence>
<comment type="catalytic activity">
    <reaction evidence="27">
        <text>adenylyl-molybdopterin + molybdate = Mo-molybdopterin + AMP + H(+)</text>
        <dbReference type="Rhea" id="RHEA:35047"/>
        <dbReference type="ChEBI" id="CHEBI:15378"/>
        <dbReference type="ChEBI" id="CHEBI:36264"/>
        <dbReference type="ChEBI" id="CHEBI:62727"/>
        <dbReference type="ChEBI" id="CHEBI:71302"/>
        <dbReference type="ChEBI" id="CHEBI:456215"/>
        <dbReference type="EC" id="2.10.1.1"/>
    </reaction>
    <physiologicalReaction direction="left-to-right" evidence="27">
        <dbReference type="Rhea" id="RHEA:35048"/>
    </physiologicalReaction>
</comment>
<keyword evidence="18" id="KW-0770">Synapse</keyword>
<dbReference type="PROSITE" id="PS01078">
    <property type="entry name" value="MOCF_BIOSYNTHESIS_1"/>
    <property type="match status" value="1"/>
</dbReference>
<comment type="pathway">
    <text evidence="5 33">Cofactor biosynthesis; molybdopterin biosynthesis.</text>
</comment>
<accession>A0A9J8BTY9</accession>
<feature type="region of interest" description="Disordered" evidence="34">
    <location>
        <begin position="306"/>
        <end position="326"/>
    </location>
</feature>
<evidence type="ECO:0000256" key="28">
    <source>
        <dbReference type="ARBA" id="ARBA00051501"/>
    </source>
</evidence>
<keyword evidence="12 33" id="KW-0500">Molybdenum</keyword>
<evidence type="ECO:0000256" key="19">
    <source>
        <dbReference type="ARBA" id="ARBA00023136"/>
    </source>
</evidence>
<evidence type="ECO:0000256" key="33">
    <source>
        <dbReference type="RuleBase" id="RU365090"/>
    </source>
</evidence>
<evidence type="ECO:0000256" key="13">
    <source>
        <dbReference type="ARBA" id="ARBA00022679"/>
    </source>
</evidence>
<dbReference type="Gene3D" id="2.40.340.10">
    <property type="entry name" value="MoeA, C-terminal, domain IV"/>
    <property type="match status" value="1"/>
</dbReference>
<keyword evidence="17 33" id="KW-0460">Magnesium</keyword>
<proteinExistence type="inferred from homology"/>
<dbReference type="Proteomes" id="UP001108240">
    <property type="component" value="Unplaced"/>
</dbReference>
<evidence type="ECO:0000256" key="10">
    <source>
        <dbReference type="ARBA" id="ARBA00022475"/>
    </source>
</evidence>
<keyword evidence="19" id="KW-0472">Membrane</keyword>
<dbReference type="GO" id="GO:0005524">
    <property type="term" value="F:ATP binding"/>
    <property type="evidence" value="ECO:0007669"/>
    <property type="project" value="UniProtKB-UniRule"/>
</dbReference>
<dbReference type="EC" id="2.7.7.75" evidence="8"/>
<evidence type="ECO:0000256" key="25">
    <source>
        <dbReference type="ARBA" id="ARBA00023288"/>
    </source>
</evidence>
<dbReference type="InterPro" id="IPR036425">
    <property type="entry name" value="MoaB/Mog-like_dom_sf"/>
</dbReference>
<dbReference type="SUPFAM" id="SSF63882">
    <property type="entry name" value="MoeA N-terminal region -like"/>
    <property type="match status" value="1"/>
</dbReference>
<evidence type="ECO:0000256" key="24">
    <source>
        <dbReference type="ARBA" id="ARBA00023273"/>
    </source>
</evidence>
<comment type="subcellular location">
    <subcellularLocation>
        <location evidence="3">Cell projection</location>
        <location evidence="3">Dendrite</location>
    </subcellularLocation>
    <subcellularLocation>
        <location evidence="2">Cytoplasm</location>
        <location evidence="2">Cytoskeleton</location>
    </subcellularLocation>
    <subcellularLocation>
        <location evidence="4">Cytoplasm</location>
        <location evidence="4">Cytosol</location>
    </subcellularLocation>
    <subcellularLocation>
        <location evidence="31">Postsynaptic cell membrane</location>
        <topology evidence="31">Lipid-anchor</topology>
        <orientation evidence="31">Cytoplasmic side</orientation>
    </subcellularLocation>
    <subcellularLocation>
        <location evidence="26">Postsynaptic density</location>
    </subcellularLocation>
</comment>
<dbReference type="Gene3D" id="2.170.190.11">
    <property type="entry name" value="Molybdopterin biosynthesis moea protein, domain 3"/>
    <property type="match status" value="1"/>
</dbReference>
<dbReference type="InterPro" id="IPR008284">
    <property type="entry name" value="MoCF_biosynth_CS"/>
</dbReference>
<dbReference type="SUPFAM" id="SSF63867">
    <property type="entry name" value="MoeA C-terminal domain-like"/>
    <property type="match status" value="1"/>
</dbReference>
<evidence type="ECO:0000256" key="6">
    <source>
        <dbReference type="ARBA" id="ARBA00007589"/>
    </source>
</evidence>
<evidence type="ECO:0000256" key="29">
    <source>
        <dbReference type="ARBA" id="ARBA00055539"/>
    </source>
</evidence>
<dbReference type="GO" id="GO:0007529">
    <property type="term" value="P:establishment of synaptic specificity at neuromuscular junction"/>
    <property type="evidence" value="ECO:0007669"/>
    <property type="project" value="TreeGrafter"/>
</dbReference>
<dbReference type="PANTHER" id="PTHR10192:SF29">
    <property type="entry name" value="GEPHYRIN ISOFORM X1"/>
    <property type="match status" value="1"/>
</dbReference>